<reference evidence="3" key="1">
    <citation type="submission" date="2016-06" db="EMBL/GenBank/DDBJ databases">
        <authorList>
            <person name="Varghese N."/>
            <person name="Submissions Spin"/>
        </authorList>
    </citation>
    <scope>NUCLEOTIDE SEQUENCE [LARGE SCALE GENOMIC DNA]</scope>
    <source>
        <strain evidence="3">DSM 43817</strain>
    </source>
</reference>
<dbReference type="PANTHER" id="PTHR42998:SF1">
    <property type="entry name" value="TYPE I RESTRICTION ENZYME HINDI METHYLASE SUBUNIT"/>
    <property type="match status" value="1"/>
</dbReference>
<dbReference type="InterPro" id="IPR052916">
    <property type="entry name" value="Type-I_RE_MTase_Subunit"/>
</dbReference>
<evidence type="ECO:0000259" key="1">
    <source>
        <dbReference type="Pfam" id="PF02384"/>
    </source>
</evidence>
<dbReference type="InterPro" id="IPR003356">
    <property type="entry name" value="DNA_methylase_A-5"/>
</dbReference>
<dbReference type="GO" id="GO:0032259">
    <property type="term" value="P:methylation"/>
    <property type="evidence" value="ECO:0007669"/>
    <property type="project" value="UniProtKB-KW"/>
</dbReference>
<keyword evidence="3" id="KW-1185">Reference proteome</keyword>
<sequence length="691" mass="74101">MAPNEATLTASGIARLADVGRAAVSNWRRRYADFPTPVGGTPTSPSFDAREVEDWLRRHGRLHHAGADQWAWRHIESYQPTTQISDVLGIAGALLLVRADQPTTLDAGLPTPQQLVSHLRALEPDLARLIGDLLPGEWTAQLTTLLRTVDQLGAEQGPEAAFEHLHNQYVASAHSLSGLAGTADLVADVMLTLAGSGARTFDFTSGTGSILRRAADRALRSGTPTRCYAQEINPQYAVITLLRLWFVHLRARHAGHDAEPPVVHVGDSLLDDALPELRADVVVANFPFGIHEWGHDRLAYDPRWTYGLPPRTEPELAWVQHALAHLAPGGTAVVLMPPAAAARPAGRRVRAELIRHGALRAVIALPAGLMPPTGIGLHVWVLAQSDPHQPHAGDLLVVDTTTESARRPLAEIVDTAWRGYQTDDYVEQPGVHRTVPAIELLDDQVDLTPQRHLPQASELAATPAQIIASISEFDRLLDGLRRSLPAVRETPTAILGEAPQADVTDLVRSGSITIQRAARSRSTSGTASTAAVLTVADILSGGPATGSATRAADDDPGPRVRADDILVPLIGHKIDARVATPEQVGAELGPGTQLIRVDTTRFDPWFVAGVISRTDNLRIAGRTSSTTHGALRIDVRRLAIPVVPLDQQQTYGRAFQQLVEFRTALERAAATGANLAREISDGLTAGALGLA</sequence>
<name>A0A1C6T5X0_9ACTN</name>
<proteinExistence type="predicted"/>
<keyword evidence="2" id="KW-0489">Methyltransferase</keyword>
<dbReference type="GO" id="GO:0003677">
    <property type="term" value="F:DNA binding"/>
    <property type="evidence" value="ECO:0007669"/>
    <property type="project" value="InterPro"/>
</dbReference>
<dbReference type="Proteomes" id="UP000198959">
    <property type="component" value="Unassembled WGS sequence"/>
</dbReference>
<gene>
    <name evidence="2" type="ORF">GA0074692_4510</name>
</gene>
<dbReference type="AlphaFoldDB" id="A0A1C6T5X0"/>
<dbReference type="PANTHER" id="PTHR42998">
    <property type="entry name" value="TYPE I RESTRICTION ENZYME HINDVIIP M PROTEIN-RELATED"/>
    <property type="match status" value="1"/>
</dbReference>
<dbReference type="EMBL" id="FMHW01000002">
    <property type="protein sequence ID" value="SCL36972.1"/>
    <property type="molecule type" value="Genomic_DNA"/>
</dbReference>
<evidence type="ECO:0000313" key="3">
    <source>
        <dbReference type="Proteomes" id="UP000198959"/>
    </source>
</evidence>
<organism evidence="2 3">
    <name type="scientific">Micromonospora pallida</name>
    <dbReference type="NCBI Taxonomy" id="145854"/>
    <lineage>
        <taxon>Bacteria</taxon>
        <taxon>Bacillati</taxon>
        <taxon>Actinomycetota</taxon>
        <taxon>Actinomycetes</taxon>
        <taxon>Micromonosporales</taxon>
        <taxon>Micromonosporaceae</taxon>
        <taxon>Micromonospora</taxon>
    </lineage>
</organism>
<protein>
    <submittedName>
        <fullName evidence="2">N-6 DNA Methylase</fullName>
    </submittedName>
</protein>
<keyword evidence="2" id="KW-0808">Transferase</keyword>
<feature type="domain" description="DNA methylase adenine-specific" evidence="1">
    <location>
        <begin position="161"/>
        <end position="406"/>
    </location>
</feature>
<dbReference type="SUPFAM" id="SSF53335">
    <property type="entry name" value="S-adenosyl-L-methionine-dependent methyltransferases"/>
    <property type="match status" value="1"/>
</dbReference>
<dbReference type="Gene3D" id="3.40.50.150">
    <property type="entry name" value="Vaccinia Virus protein VP39"/>
    <property type="match status" value="1"/>
</dbReference>
<dbReference type="Pfam" id="PF02384">
    <property type="entry name" value="N6_Mtase"/>
    <property type="match status" value="1"/>
</dbReference>
<dbReference type="InterPro" id="IPR029063">
    <property type="entry name" value="SAM-dependent_MTases_sf"/>
</dbReference>
<evidence type="ECO:0000313" key="2">
    <source>
        <dbReference type="EMBL" id="SCL36972.1"/>
    </source>
</evidence>
<dbReference type="PRINTS" id="PR00507">
    <property type="entry name" value="N12N6MTFRASE"/>
</dbReference>
<dbReference type="GO" id="GO:0008170">
    <property type="term" value="F:N-methyltransferase activity"/>
    <property type="evidence" value="ECO:0007669"/>
    <property type="project" value="InterPro"/>
</dbReference>
<accession>A0A1C6T5X0</accession>
<dbReference type="STRING" id="145854.GA0074692_4510"/>